<name>A0A9X7Y3F7_9VIRU</name>
<dbReference type="EMBL" id="MK681855">
    <property type="protein sequence ID" value="QJE49112.1"/>
    <property type="molecule type" value="Genomic_DNA"/>
</dbReference>
<organism evidence="2 3">
    <name type="scientific">Largemouth bass virus</name>
    <dbReference type="NCBI Taxonomy" id="176656"/>
    <lineage>
        <taxon>Viruses</taxon>
        <taxon>Varidnaviria</taxon>
        <taxon>Bamfordvirae</taxon>
        <taxon>Nucleocytoviricota</taxon>
        <taxon>Megaviricetes</taxon>
        <taxon>Pimascovirales</taxon>
        <taxon>Pimascovirales incertae sedis</taxon>
        <taxon>Iridoviridae</taxon>
        <taxon>Alphairidovirinae</taxon>
        <taxon>Ranavirus</taxon>
        <taxon>Ranavirus micropterus1</taxon>
        <taxon>Santee-Cooper ranavirus</taxon>
    </lineage>
</organism>
<evidence type="ECO:0000313" key="1">
    <source>
        <dbReference type="EMBL" id="QJE49112.1"/>
    </source>
</evidence>
<sequence>MASGEWFSFSKYPEGCAVYGPVSHALWVSDSIPWITEHKDEILLVSDSYLERAAWTLLGAKAVDYREAFCQELGKNYLWLVNPEDVWLTRKRVQHWKTKATWIQSDTAPLSRVAQQVLGPQAPHPDAHLLNQMVKEISCINETSPDVLVIVAKHSHKKHMMAQGLKVCSLLDLAVKPVSYTRHRFACVRQSDWEGPHFRALVKAWNLA</sequence>
<dbReference type="Proteomes" id="UP000501740">
    <property type="component" value="Segment"/>
</dbReference>
<evidence type="ECO:0000313" key="3">
    <source>
        <dbReference type="Proteomes" id="UP000501740"/>
    </source>
</evidence>
<evidence type="ECO:0000313" key="4">
    <source>
        <dbReference type="Proteomes" id="UP000503328"/>
    </source>
</evidence>
<evidence type="ECO:0000313" key="2">
    <source>
        <dbReference type="EMBL" id="QJE49198.1"/>
    </source>
</evidence>
<dbReference type="EMBL" id="MK681856">
    <property type="protein sequence ID" value="QJE49198.1"/>
    <property type="molecule type" value="Genomic_DNA"/>
</dbReference>
<dbReference type="Proteomes" id="UP000503328">
    <property type="component" value="Segment"/>
</dbReference>
<accession>A0A9X7Y3F7</accession>
<proteinExistence type="predicted"/>
<gene>
    <name evidence="2" type="ORF">LMBV_049</name>
</gene>
<protein>
    <submittedName>
        <fullName evidence="2">Uncharacterized protein</fullName>
    </submittedName>
</protein>
<reference evidence="3 4" key="1">
    <citation type="submission" date="2019-03" db="EMBL/GenBank/DDBJ databases">
        <authorList>
            <person name="Winters A.D."/>
            <person name="Faisal M."/>
        </authorList>
    </citation>
    <scope>NUCLEOTIDE SEQUENCE [LARGE SCALE GENOMIC DNA]</scope>
    <source>
        <strain evidence="1 4">Alleghany 12-343</strain>
        <strain evidence="2 3">Pine 14-204</strain>
    </source>
</reference>